<evidence type="ECO:0000313" key="2">
    <source>
        <dbReference type="EMBL" id="RTZ46138.1"/>
    </source>
</evidence>
<dbReference type="Proteomes" id="UP000093432">
    <property type="component" value="Unassembled WGS sequence"/>
</dbReference>
<dbReference type="KEGG" id="carh:EGY05_14150"/>
<accession>A0A1B8ZSL8</accession>
<evidence type="ECO:0000313" key="4">
    <source>
        <dbReference type="Proteomes" id="UP000276953"/>
    </source>
</evidence>
<comment type="caution">
    <text evidence="1">The sequence shown here is derived from an EMBL/GenBank/DDBJ whole genome shotgun (WGS) entry which is preliminary data.</text>
</comment>
<evidence type="ECO:0000313" key="1">
    <source>
        <dbReference type="EMBL" id="OCA74573.1"/>
    </source>
</evidence>
<dbReference type="AlphaFoldDB" id="A0A1B8ZSL8"/>
<reference evidence="3" key="1">
    <citation type="submission" date="2016-07" db="EMBL/GenBank/DDBJ databases">
        <authorList>
            <person name="Florea S."/>
            <person name="Webb J.S."/>
            <person name="Jaromczyk J."/>
            <person name="Schardl C.L."/>
        </authorList>
    </citation>
    <scope>NUCLEOTIDE SEQUENCE [LARGE SCALE GENOMIC DNA]</scope>
    <source>
        <strain evidence="3">CC-VM-7</strain>
    </source>
</reference>
<reference evidence="1" key="2">
    <citation type="submission" date="2016-07" db="EMBL/GenBank/DDBJ databases">
        <authorList>
            <person name="Jeong J.-J."/>
            <person name="Kim D.W."/>
            <person name="Sang M.K."/>
            <person name="Choi I.-G."/>
            <person name="Kim K.D."/>
        </authorList>
    </citation>
    <scope>NUCLEOTIDE SEQUENCE</scope>
    <source>
        <strain evidence="1">CC-VM-7</strain>
    </source>
</reference>
<dbReference type="STRING" id="651561.BBI00_09625"/>
<name>A0A1B8ZSL8_9FLAO</name>
<dbReference type="Proteomes" id="UP000276953">
    <property type="component" value="Unassembled WGS sequence"/>
</dbReference>
<organism evidence="1 3">
    <name type="scientific">Chryseobacterium arthrosphaerae</name>
    <dbReference type="NCBI Taxonomy" id="651561"/>
    <lineage>
        <taxon>Bacteria</taxon>
        <taxon>Pseudomonadati</taxon>
        <taxon>Bacteroidota</taxon>
        <taxon>Flavobacteriia</taxon>
        <taxon>Flavobacteriales</taxon>
        <taxon>Weeksellaceae</taxon>
        <taxon>Chryseobacterium group</taxon>
        <taxon>Chryseobacterium</taxon>
    </lineage>
</organism>
<dbReference type="EMBL" id="MAYG01000001">
    <property type="protein sequence ID" value="OCA74573.1"/>
    <property type="molecule type" value="Genomic_DNA"/>
</dbReference>
<reference evidence="2 4" key="3">
    <citation type="submission" date="2018-12" db="EMBL/GenBank/DDBJ databases">
        <title>Draft Genome Sequence of Chryseobacterium arthrosphaerae strain ED882-96 Isolated from the Blood of a Patient with Liver Cirrhosis in Taiwan.</title>
        <authorList>
            <person name="Lin J.-N."/>
            <person name="Lai C.-H."/>
            <person name="Yang C.-H."/>
            <person name="Huang Y.-H."/>
        </authorList>
    </citation>
    <scope>NUCLEOTIDE SEQUENCE [LARGE SCALE GENOMIC DNA]</scope>
    <source>
        <strain evidence="2 4">ED882-96</strain>
    </source>
</reference>
<gene>
    <name evidence="1" type="ORF">BBI00_09625</name>
    <name evidence="2" type="ORF">EJ377_16885</name>
</gene>
<sequence>MNDIEKEFLIRNKIDPDSCVDLNGNRMTKAVKYWMELKEKKFAYNTHPCNRNLQHTIKKTRII</sequence>
<dbReference type="EMBL" id="RYFC01000003">
    <property type="protein sequence ID" value="RTZ46138.1"/>
    <property type="molecule type" value="Genomic_DNA"/>
</dbReference>
<evidence type="ECO:0000313" key="3">
    <source>
        <dbReference type="Proteomes" id="UP000093432"/>
    </source>
</evidence>
<protein>
    <submittedName>
        <fullName evidence="1">Uncharacterized protein</fullName>
    </submittedName>
</protein>
<proteinExistence type="predicted"/>